<name>A0AAV4WMZ9_CAEEX</name>
<organism evidence="1 2">
    <name type="scientific">Caerostris extrusa</name>
    <name type="common">Bark spider</name>
    <name type="synonym">Caerostris bankana</name>
    <dbReference type="NCBI Taxonomy" id="172846"/>
    <lineage>
        <taxon>Eukaryota</taxon>
        <taxon>Metazoa</taxon>
        <taxon>Ecdysozoa</taxon>
        <taxon>Arthropoda</taxon>
        <taxon>Chelicerata</taxon>
        <taxon>Arachnida</taxon>
        <taxon>Araneae</taxon>
        <taxon>Araneomorphae</taxon>
        <taxon>Entelegynae</taxon>
        <taxon>Araneoidea</taxon>
        <taxon>Araneidae</taxon>
        <taxon>Caerostris</taxon>
    </lineage>
</organism>
<comment type="caution">
    <text evidence="1">The sequence shown here is derived from an EMBL/GenBank/DDBJ whole genome shotgun (WGS) entry which is preliminary data.</text>
</comment>
<reference evidence="1 2" key="1">
    <citation type="submission" date="2021-06" db="EMBL/GenBank/DDBJ databases">
        <title>Caerostris extrusa draft genome.</title>
        <authorList>
            <person name="Kono N."/>
            <person name="Arakawa K."/>
        </authorList>
    </citation>
    <scope>NUCLEOTIDE SEQUENCE [LARGE SCALE GENOMIC DNA]</scope>
</reference>
<gene>
    <name evidence="1" type="ORF">CEXT_359381</name>
</gene>
<proteinExistence type="predicted"/>
<keyword evidence="2" id="KW-1185">Reference proteome</keyword>
<protein>
    <submittedName>
        <fullName evidence="1">Uncharacterized protein</fullName>
    </submittedName>
</protein>
<sequence>MEPFKAREGRQVKLGEQLYFSPFEEEASRRKDPDHSLSYLYASCGFILRGREKVPAVETHRSSLNVLEVILKSGFVHV</sequence>
<dbReference type="AlphaFoldDB" id="A0AAV4WMZ9"/>
<evidence type="ECO:0000313" key="1">
    <source>
        <dbReference type="EMBL" id="GIY83234.1"/>
    </source>
</evidence>
<evidence type="ECO:0000313" key="2">
    <source>
        <dbReference type="Proteomes" id="UP001054945"/>
    </source>
</evidence>
<dbReference type="EMBL" id="BPLR01016357">
    <property type="protein sequence ID" value="GIY83234.1"/>
    <property type="molecule type" value="Genomic_DNA"/>
</dbReference>
<dbReference type="Proteomes" id="UP001054945">
    <property type="component" value="Unassembled WGS sequence"/>
</dbReference>
<accession>A0AAV4WMZ9</accession>